<gene>
    <name evidence="2" type="ORF">GXN74_12280</name>
</gene>
<comment type="caution">
    <text evidence="2">The sequence shown here is derived from an EMBL/GenBank/DDBJ whole genome shotgun (WGS) entry which is preliminary data.</text>
</comment>
<dbReference type="GO" id="GO:0004519">
    <property type="term" value="F:endonuclease activity"/>
    <property type="evidence" value="ECO:0007669"/>
    <property type="project" value="InterPro"/>
</dbReference>
<feature type="domain" description="Terminase large subunit-like endonuclease" evidence="1">
    <location>
        <begin position="250"/>
        <end position="506"/>
    </location>
</feature>
<dbReference type="EMBL" id="JAAEEH010000042">
    <property type="protein sequence ID" value="NDL68514.1"/>
    <property type="molecule type" value="Genomic_DNA"/>
</dbReference>
<evidence type="ECO:0000259" key="1">
    <source>
        <dbReference type="Pfam" id="PF20441"/>
    </source>
</evidence>
<dbReference type="PANTHER" id="PTHR41287:SF1">
    <property type="entry name" value="PROTEIN YMFN"/>
    <property type="match status" value="1"/>
</dbReference>
<dbReference type="InterPro" id="IPR046462">
    <property type="entry name" value="TerL_nuclease"/>
</dbReference>
<proteinExistence type="predicted"/>
<dbReference type="Proteomes" id="UP000461585">
    <property type="component" value="Unassembled WGS sequence"/>
</dbReference>
<dbReference type="InterPro" id="IPR027417">
    <property type="entry name" value="P-loop_NTPase"/>
</dbReference>
<dbReference type="RefSeq" id="WP_162371237.1">
    <property type="nucleotide sequence ID" value="NZ_JAAEEH010000042.1"/>
</dbReference>
<dbReference type="InterPro" id="IPR005021">
    <property type="entry name" value="Terminase_largesu-like"/>
</dbReference>
<keyword evidence="3" id="KW-1185">Reference proteome</keyword>
<dbReference type="PANTHER" id="PTHR41287">
    <property type="match status" value="1"/>
</dbReference>
<dbReference type="Pfam" id="PF20441">
    <property type="entry name" value="TerL_nuclease"/>
    <property type="match status" value="1"/>
</dbReference>
<dbReference type="AlphaFoldDB" id="A0A7X5HXK4"/>
<organism evidence="2 3">
    <name type="scientific">Anaerotalea alkaliphila</name>
    <dbReference type="NCBI Taxonomy" id="2662126"/>
    <lineage>
        <taxon>Bacteria</taxon>
        <taxon>Bacillati</taxon>
        <taxon>Bacillota</taxon>
        <taxon>Clostridia</taxon>
        <taxon>Eubacteriales</taxon>
        <taxon>Anaerotalea</taxon>
    </lineage>
</organism>
<protein>
    <submittedName>
        <fullName evidence="2">Terminase large subunit</fullName>
    </submittedName>
</protein>
<accession>A0A7X5HXK4</accession>
<reference evidence="2 3" key="1">
    <citation type="submission" date="2020-01" db="EMBL/GenBank/DDBJ databases">
        <title>Anaeroalcalibacter tamaniensis gen. nov., sp. nov., moderately halophilic strictly anaerobic fermenter bacterium from mud volcano of Taman peninsula.</title>
        <authorList>
            <person name="Frolova A."/>
            <person name="Merkel A.Y."/>
            <person name="Slobodkin A.I."/>
        </authorList>
    </citation>
    <scope>NUCLEOTIDE SEQUENCE [LARGE SCALE GENOMIC DNA]</scope>
    <source>
        <strain evidence="2 3">F-3ap</strain>
    </source>
</reference>
<sequence length="558" mass="64366">MNYRINQHIQRYIEMVENGEVLACEEQHLLAAHVKKCFATEEIYTDDEQLEKYLGLQKYFPYELFEWEKFLLALHCCTYRKSDGMPRWPDLFCLIGRGAGKDGFIAFVAFCLLSEHNGIKYYDIDICANNEDQAMRPFEDVYEVLEDPSITKKLKKFFYWNKEMILSLKTRSKLKYRTNSPKGKDSLRSGAVIFNEIHQYENYDNINVFTTGLGKKKHPRRAFLTTDGDVRDGPLDHKKEQAKQILKGEISDNGLLPFIAKLNTKEDVHDPDNWVMANPSLPYLPNLQEEIEKEYGDWKINPGQFSAFMTKRMNIPDGNKEIEVTSWENILASCEEVPEEMLQGKTAVVGIDYAMVTDFASVGFLIRDGDKRYWKTHSWLCKNSGDLPRIKAPWREWVERGYLTLVDDVEISPDLLCDWILENSRDYHIVKLGIDNYRYALMANSLKRIGFDYKEMKNIKLVRPSDIMQVVPVIDSCFANQNFAWGDNPVMRWGTNNAKKIRSGKKQGTDVGNFVYGKIEAKSRKTDPFMALVAAMVVEPELGDGGSSSTPDVDVFTY</sequence>
<evidence type="ECO:0000313" key="3">
    <source>
        <dbReference type="Proteomes" id="UP000461585"/>
    </source>
</evidence>
<name>A0A7X5HXK4_9FIRM</name>
<evidence type="ECO:0000313" key="2">
    <source>
        <dbReference type="EMBL" id="NDL68514.1"/>
    </source>
</evidence>
<dbReference type="Gene3D" id="3.40.50.300">
    <property type="entry name" value="P-loop containing nucleotide triphosphate hydrolases"/>
    <property type="match status" value="1"/>
</dbReference>